<organism evidence="2 3">
    <name type="scientific">Streptosporangium jomthongense</name>
    <dbReference type="NCBI Taxonomy" id="1193683"/>
    <lineage>
        <taxon>Bacteria</taxon>
        <taxon>Bacillati</taxon>
        <taxon>Actinomycetota</taxon>
        <taxon>Actinomycetes</taxon>
        <taxon>Streptosporangiales</taxon>
        <taxon>Streptosporangiaceae</taxon>
        <taxon>Streptosporangium</taxon>
    </lineage>
</organism>
<evidence type="ECO:0000313" key="2">
    <source>
        <dbReference type="EMBL" id="MFC3982631.1"/>
    </source>
</evidence>
<dbReference type="Proteomes" id="UP001595698">
    <property type="component" value="Unassembled WGS sequence"/>
</dbReference>
<reference evidence="3" key="1">
    <citation type="journal article" date="2019" name="Int. J. Syst. Evol. Microbiol.">
        <title>The Global Catalogue of Microorganisms (GCM) 10K type strain sequencing project: providing services to taxonomists for standard genome sequencing and annotation.</title>
        <authorList>
            <consortium name="The Broad Institute Genomics Platform"/>
            <consortium name="The Broad Institute Genome Sequencing Center for Infectious Disease"/>
            <person name="Wu L."/>
            <person name="Ma J."/>
        </authorList>
    </citation>
    <scope>NUCLEOTIDE SEQUENCE [LARGE SCALE GENOMIC DNA]</scope>
    <source>
        <strain evidence="3">TBRC 7912</strain>
    </source>
</reference>
<feature type="domain" description="Microcin J25-processing protein McjB C-terminal" evidence="1">
    <location>
        <begin position="26"/>
        <end position="132"/>
    </location>
</feature>
<comment type="caution">
    <text evidence="2">The sequence shown here is derived from an EMBL/GenBank/DDBJ whole genome shotgun (WGS) entry which is preliminary data.</text>
</comment>
<dbReference type="NCBIfam" id="NF033537">
    <property type="entry name" value="lasso_biosyn_B2"/>
    <property type="match status" value="1"/>
</dbReference>
<keyword evidence="3" id="KW-1185">Reference proteome</keyword>
<dbReference type="InterPro" id="IPR032708">
    <property type="entry name" value="McjB_C"/>
</dbReference>
<sequence>MSAPIMPQRRVRLRRRPAVAARTAAALALPLSRLSPHLLRRVLNLLVRGTRPPVAADVLAWRDAVNSVSRRCAGEGCLQRSVAVMLLGRLYGAPPAWKTGFRPDPFVAHAWVEVDGVPIGEPEVVAHFHAVMSVPHR</sequence>
<proteinExistence type="predicted"/>
<dbReference type="Pfam" id="PF13471">
    <property type="entry name" value="Transglut_core3"/>
    <property type="match status" value="1"/>
</dbReference>
<accession>A0ABV8F3X7</accession>
<evidence type="ECO:0000313" key="3">
    <source>
        <dbReference type="Proteomes" id="UP001595698"/>
    </source>
</evidence>
<dbReference type="RefSeq" id="WP_362782530.1">
    <property type="nucleotide sequence ID" value="NZ_JBHSBC010000021.1"/>
</dbReference>
<dbReference type="EMBL" id="JBHSBC010000021">
    <property type="protein sequence ID" value="MFC3982631.1"/>
    <property type="molecule type" value="Genomic_DNA"/>
</dbReference>
<protein>
    <submittedName>
        <fullName evidence="2">Lasso peptide biosynthesis B2 protein</fullName>
    </submittedName>
</protein>
<gene>
    <name evidence="2" type="ORF">ACFOYY_20985</name>
</gene>
<dbReference type="InterPro" id="IPR053521">
    <property type="entry name" value="McjB-like"/>
</dbReference>
<name>A0ABV8F3X7_9ACTN</name>
<evidence type="ECO:0000259" key="1">
    <source>
        <dbReference type="Pfam" id="PF13471"/>
    </source>
</evidence>